<dbReference type="InterPro" id="IPR045852">
    <property type="entry name" value="UNC80_central"/>
</dbReference>
<proteinExistence type="predicted"/>
<feature type="domain" description="Protein UNC80 C-terminal" evidence="3">
    <location>
        <begin position="1473"/>
        <end position="1614"/>
    </location>
</feature>
<comment type="caution">
    <text evidence="4">The sequence shown here is derived from an EMBL/GenBank/DDBJ whole genome shotgun (WGS) entry which is preliminary data.</text>
</comment>
<dbReference type="Proteomes" id="UP000724874">
    <property type="component" value="Unassembled WGS sequence"/>
</dbReference>
<dbReference type="SUPFAM" id="SSF48371">
    <property type="entry name" value="ARM repeat"/>
    <property type="match status" value="1"/>
</dbReference>
<dbReference type="GO" id="GO:0055080">
    <property type="term" value="P:monoatomic cation homeostasis"/>
    <property type="evidence" value="ECO:0007669"/>
    <property type="project" value="TreeGrafter"/>
</dbReference>
<organism evidence="4 5">
    <name type="scientific">Gymnopilus junonius</name>
    <name type="common">Spectacular rustgill mushroom</name>
    <name type="synonym">Gymnopilus spectabilis subsp. junonius</name>
    <dbReference type="NCBI Taxonomy" id="109634"/>
    <lineage>
        <taxon>Eukaryota</taxon>
        <taxon>Fungi</taxon>
        <taxon>Dikarya</taxon>
        <taxon>Basidiomycota</taxon>
        <taxon>Agaricomycotina</taxon>
        <taxon>Agaricomycetes</taxon>
        <taxon>Agaricomycetidae</taxon>
        <taxon>Agaricales</taxon>
        <taxon>Agaricineae</taxon>
        <taxon>Hymenogastraceae</taxon>
        <taxon>Gymnopilus</taxon>
    </lineage>
</organism>
<name>A0A9P5NUR1_GYMJU</name>
<evidence type="ECO:0000313" key="5">
    <source>
        <dbReference type="Proteomes" id="UP000724874"/>
    </source>
</evidence>
<feature type="region of interest" description="Disordered" evidence="1">
    <location>
        <begin position="557"/>
        <end position="576"/>
    </location>
</feature>
<feature type="compositionally biased region" description="Basic and acidic residues" evidence="1">
    <location>
        <begin position="57"/>
        <end position="67"/>
    </location>
</feature>
<dbReference type="PANTHER" id="PTHR31781">
    <property type="entry name" value="UNC80"/>
    <property type="match status" value="1"/>
</dbReference>
<dbReference type="EMBL" id="JADNYJ010000023">
    <property type="protein sequence ID" value="KAF8905252.1"/>
    <property type="molecule type" value="Genomic_DNA"/>
</dbReference>
<gene>
    <name evidence="4" type="ORF">CPB84DRAFT_1814223</name>
</gene>
<accession>A0A9P5NUR1</accession>
<feature type="region of interest" description="Disordered" evidence="1">
    <location>
        <begin position="143"/>
        <end position="174"/>
    </location>
</feature>
<dbReference type="GO" id="GO:0034703">
    <property type="term" value="C:cation channel complex"/>
    <property type="evidence" value="ECO:0007669"/>
    <property type="project" value="TreeGrafter"/>
</dbReference>
<evidence type="ECO:0000259" key="3">
    <source>
        <dbReference type="Pfam" id="PF20262"/>
    </source>
</evidence>
<feature type="compositionally biased region" description="Polar residues" evidence="1">
    <location>
        <begin position="1176"/>
        <end position="1192"/>
    </location>
</feature>
<dbReference type="Pfam" id="PF20262">
    <property type="entry name" value="UNC80_C"/>
    <property type="match status" value="1"/>
</dbReference>
<dbReference type="GO" id="GO:0005261">
    <property type="term" value="F:monoatomic cation channel activity"/>
    <property type="evidence" value="ECO:0007669"/>
    <property type="project" value="TreeGrafter"/>
</dbReference>
<reference evidence="4" key="1">
    <citation type="submission" date="2020-11" db="EMBL/GenBank/DDBJ databases">
        <authorList>
            <consortium name="DOE Joint Genome Institute"/>
            <person name="Ahrendt S."/>
            <person name="Riley R."/>
            <person name="Andreopoulos W."/>
            <person name="LaButti K."/>
            <person name="Pangilinan J."/>
            <person name="Ruiz-duenas F.J."/>
            <person name="Barrasa J.M."/>
            <person name="Sanchez-Garcia M."/>
            <person name="Camarero S."/>
            <person name="Miyauchi S."/>
            <person name="Serrano A."/>
            <person name="Linde D."/>
            <person name="Babiker R."/>
            <person name="Drula E."/>
            <person name="Ayuso-Fernandez I."/>
            <person name="Pacheco R."/>
            <person name="Padilla G."/>
            <person name="Ferreira P."/>
            <person name="Barriuso J."/>
            <person name="Kellner H."/>
            <person name="Castanera R."/>
            <person name="Alfaro M."/>
            <person name="Ramirez L."/>
            <person name="Pisabarro A.G."/>
            <person name="Kuo A."/>
            <person name="Tritt A."/>
            <person name="Lipzen A."/>
            <person name="He G."/>
            <person name="Yan M."/>
            <person name="Ng V."/>
            <person name="Cullen D."/>
            <person name="Martin F."/>
            <person name="Rosso M.-N."/>
            <person name="Henrissat B."/>
            <person name="Hibbett D."/>
            <person name="Martinez A.T."/>
            <person name="Grigoriev I.V."/>
        </authorList>
    </citation>
    <scope>NUCLEOTIDE SEQUENCE</scope>
    <source>
        <strain evidence="4">AH 44721</strain>
    </source>
</reference>
<feature type="domain" description="Protein UNC80 central region" evidence="2">
    <location>
        <begin position="985"/>
        <end position="1095"/>
    </location>
</feature>
<feature type="compositionally biased region" description="Low complexity" evidence="1">
    <location>
        <begin position="72"/>
        <end position="97"/>
    </location>
</feature>
<evidence type="ECO:0000313" key="4">
    <source>
        <dbReference type="EMBL" id="KAF8905252.1"/>
    </source>
</evidence>
<dbReference type="Pfam" id="PF19424">
    <property type="entry name" value="UNC80"/>
    <property type="match status" value="1"/>
</dbReference>
<dbReference type="InterPro" id="IPR016024">
    <property type="entry name" value="ARM-type_fold"/>
</dbReference>
<feature type="compositionally biased region" description="Low complexity" evidence="1">
    <location>
        <begin position="15"/>
        <end position="27"/>
    </location>
</feature>
<feature type="region of interest" description="Disordered" evidence="1">
    <location>
        <begin position="1176"/>
        <end position="1214"/>
    </location>
</feature>
<feature type="compositionally biased region" description="Low complexity" evidence="1">
    <location>
        <begin position="2190"/>
        <end position="2215"/>
    </location>
</feature>
<evidence type="ECO:0000259" key="2">
    <source>
        <dbReference type="Pfam" id="PF19424"/>
    </source>
</evidence>
<feature type="compositionally biased region" description="Polar residues" evidence="1">
    <location>
        <begin position="118"/>
        <end position="127"/>
    </location>
</feature>
<dbReference type="PANTHER" id="PTHR31781:SF1">
    <property type="entry name" value="PROTEIN UNC-80 HOMOLOG"/>
    <property type="match status" value="1"/>
</dbReference>
<dbReference type="InterPro" id="IPR046460">
    <property type="entry name" value="UNC80_C"/>
</dbReference>
<feature type="region of interest" description="Disordered" evidence="1">
    <location>
        <begin position="2188"/>
        <end position="2215"/>
    </location>
</feature>
<sequence>MNTEIKRPKPRRLFSFDSVKSASSSRRSSSEYGTPRGPRPLNNIDLSNVQEGDELESSGHIKQRTEPIPETSPIMSGSEPSSSPSDPFADQASPSRLEPVRPVPLKPVRPFSPDIRPSTPTANQTSKARWESLRQHVLLAAPPRPMTPPQRPASAQSNVKNDLPLRSGTPKPSRFARLGFKHVVEQVQEAKGMVDEGHKLGEEIMRGCAAARYSDTARSGKERDIHGSLTTLQSTVGGPTSSTAGTKRLDYLLRPQSIASVSTATLSSTGPSLRFLYQILVYHSGPTESAVSINLPHESQVLSALLCPFLNPEKYSAANLEDERSLAMESFELVSKSWSPLDEAASVERCLWCTKAVGSLSSSPARTRILGSLWRLLVPGDRNRMLLSTQGFQTIISGLFLLLASLYHSSTSSNIGSPYSSSPFSASSFPIASSKFHHPPHPDINLLQELIPQVLSDSLGDIEDDRIEEVYGVEFSTTDRRHLGGVRQAIFQESLMITIENSHGTGEWLLCNVLEQYWPPQAYDNWTTLLAVICSRKLNSFCRFSILLLKQFIPQTPSTPLSSRLSPPSTASSSTFPSTDTLNFQYGNPKLLSQLVLILKTKIIPEAEALSSTELDEKNVLEVRVNVARVVLEIMGLGLDVGSPLSSPRLDIFGGTGPADSRDGMSRYVKWATDTLCQWYKLGDGTPWRDALEQTFQLVVTRDTICFACPLTIAQRLVQDPPPYPFPVLSSFLTSLSKTIPPVFFKPLFACAASDKDVIVANHLCTVQVHSKYVDDYWVRDVEMICMALMGDASAPDSAGLSGQWARLTGELIGKIQLVRHAKEASGNISDAKILEVMRFATMLEARLWLMIESKERTALLPPSQRMLVCLLFREFRLLTKSLKPAQWLRRTLQWFNIFFADEDNGNLEQDVADSVERILELYNAAREGVQSSHKRHTSMLASSVSRSISGTQSGGGKPLDLAATFVEHQKLLDSLSKGYPSKAMKLFVTMSTFIAEEDYHTLGPLLWQHCLYDNVDPSSTASACFLLMQCAEKMPIDLLAIIQVDLQTSDDLTRLEAVRKMSILINWRFQIMNQSFITDRGHRPFKLARPPLPFVATDMGKQYYVHMDDLKENKDKNDVPLELKQRLAELGWAEEDTGNVDPRQEWIKTPMSILPANQLERMEVGIIDVPIPSPLSSPQVSPRKLGSSSPTLHPGSDASALLRRNSSSGGPVSGVKRRAVFVPSLTHIFPRLAALMHDPNFAVASAARATILDLMRNDPVLLSRPVLESLAGENRDMPLAITTLTTFLHARRILPPPVTHHIFNNLAGFLKLISKHVEPDALSDYSLVIPVIACLAIQVSGMSIKEIRRSKLEHLVIPSGSLWFSSSAPQGPMFPRALEASRNPFEPVPPSLISITMIRVSQNMFFLSMLKRNYQEVQAVRKNMSRLVLPSLDDHGFVKDLELYDFMPRKFQADARPSLKNRTVAVLSLMISRSHILLVAQIFRSMSRHLSDRHELAVLIDGLNRILIAHGTEINIVCQVLIAFMVASTRFRRLFTTGHGYTLFMNALIKVYAENPSHPGIRTAIEYAISRFYALHKDSFLYQSISTIGQLAMFPDLQEEWFSRAVFDLFASLRKGSTSSGGDAAGIRNANKAEEREAIIMHTADEKPQTFLSAIRRVESQTGRQMSLQLPDEYESSRLSMDDFVRLFLTVIVHDLSISRAQHFLRLLRLLTPHLYNASASTRTVLADGIVALGAIMVKVFSKPRTGENMPKLPTRDEGISLLSADPDSNVKAKSKTPSDSKLIRLDYLKLVLSFGAAGGQVTLTVARHTMDEWGGANVDVLSTFLSDIVKMLLNREEPPAPKSVVAFLQELSPILHGNFTVLKLAEIPNYANDSAFCHVVVGEICTAGLAGCDLAASENQLMSLRYPEAIFLRDRPPTYQFLAGIILPFTLALKNEAQLIILPHRTDEHRAKLAFIWLRILFYSMTACQKSRKYGEGSQNAVRGGSFRSKPIDKGRQEATFWRSHLPTFMTALQLIKVIIIRGSADISSLPRIGIWERLASFFNTMLAEGSATFALKPESSSATTTPVGSPRASVQFDPYDSSTQLFVSTSSDLSRPGSPFSIAGRPQPFSRPRIVDYSLWSVLEFVSAYRSPLRMQLKTLMMEKVVALDRELQKQIGGSAGLRPFPTSPTSRRVSISVFSKHRQRGSFLSPSPDSSPMLRPSSSSLMPSPSLLEIPSRRPGYQISPITPRDHPGLPKIVHLGPTSPSAFPSISSPMIGAGLPGVSTNKAGRTSVDDGDTLMQSTKVKSLRLIHETYRRIRGVQAFMGYDLLLPFPGIHQDTSSITPSAMNNDEDSAFETWTTQQALAAITSETKALLEEFEENLGLDKDEVLVDVEPKVPPSPR</sequence>
<feature type="region of interest" description="Disordered" evidence="1">
    <location>
        <begin position="1"/>
        <end position="127"/>
    </location>
</feature>
<evidence type="ECO:0000256" key="1">
    <source>
        <dbReference type="SAM" id="MobiDB-lite"/>
    </source>
</evidence>
<dbReference type="OrthoDB" id="5584001at2759"/>
<protein>
    <submittedName>
        <fullName evidence="4">Uncharacterized protein</fullName>
    </submittedName>
</protein>
<keyword evidence="5" id="KW-1185">Reference proteome</keyword>